<gene>
    <name evidence="1" type="ORF">OHX15_07810</name>
</gene>
<evidence type="ECO:0000313" key="1">
    <source>
        <dbReference type="EMBL" id="MDZ5085290.1"/>
    </source>
</evidence>
<reference evidence="1 2" key="1">
    <citation type="journal article" date="2021" name="Chemosphere">
        <title>Bioballs carrying a syntrophic Rhodococcus and Mycolicibacterium consortium for simultaneous sorption and biodegradation of fuel oil in contaminated freshwater.</title>
        <authorList>
            <person name="Naloka K."/>
            <person name="Polrit D."/>
            <person name="Muangchinda C."/>
            <person name="Thoetkiattikul H."/>
            <person name="Pinyakong O."/>
        </authorList>
    </citation>
    <scope>NUCLEOTIDE SEQUENCE [LARGE SCALE GENOMIC DNA]</scope>
    <source>
        <strain evidence="1 2">J101</strain>
    </source>
</reference>
<protein>
    <submittedName>
        <fullName evidence="1">Calcium-binding protein</fullName>
    </submittedName>
</protein>
<dbReference type="Proteomes" id="UP001289645">
    <property type="component" value="Unassembled WGS sequence"/>
</dbReference>
<evidence type="ECO:0000313" key="2">
    <source>
        <dbReference type="Proteomes" id="UP001289645"/>
    </source>
</evidence>
<dbReference type="EMBL" id="JAOXLN010000006">
    <property type="protein sequence ID" value="MDZ5085290.1"/>
    <property type="molecule type" value="Genomic_DNA"/>
</dbReference>
<organism evidence="1 2">
    <name type="scientific">Mycolicibacterium parafortuitum</name>
    <name type="common">Mycobacterium parafortuitum</name>
    <dbReference type="NCBI Taxonomy" id="39692"/>
    <lineage>
        <taxon>Bacteria</taxon>
        <taxon>Bacillati</taxon>
        <taxon>Actinomycetota</taxon>
        <taxon>Actinomycetes</taxon>
        <taxon>Mycobacteriales</taxon>
        <taxon>Mycobacteriaceae</taxon>
        <taxon>Mycolicibacterium</taxon>
    </lineage>
</organism>
<proteinExistence type="predicted"/>
<name>A0ACC6ME88_MYCPF</name>
<comment type="caution">
    <text evidence="1">The sequence shown here is derived from an EMBL/GenBank/DDBJ whole genome shotgun (WGS) entry which is preliminary data.</text>
</comment>
<sequence length="41" mass="4523">MARDDHKISEKLRNQGCRCHCATCKGDGHCHNIAAGCAVRR</sequence>
<keyword evidence="2" id="KW-1185">Reference proteome</keyword>
<accession>A0ACC6ME88</accession>